<dbReference type="PRINTS" id="PR00416">
    <property type="entry name" value="EUTPISMRASEI"/>
</dbReference>
<keyword evidence="6 9" id="KW-0413">Isomerase</keyword>
<reference evidence="9 10" key="1">
    <citation type="submission" date="2017-09" db="EMBL/GenBank/DDBJ databases">
        <authorList>
            <person name="Ehlers B."/>
            <person name="Leendertz F.H."/>
        </authorList>
    </citation>
    <scope>NUCLEOTIDE SEQUENCE [LARGE SCALE GENOMIC DNA]</scope>
    <source>
        <strain evidence="9 10">Nm42</strain>
    </source>
</reference>
<dbReference type="PROSITE" id="PS52038">
    <property type="entry name" value="TOPO_IB_2"/>
    <property type="match status" value="1"/>
</dbReference>
<keyword evidence="4" id="KW-0799">Topoisomerase</keyword>
<protein>
    <recommendedName>
        <fullName evidence="3">DNA topoisomerase</fullName>
        <ecNumber evidence="3">5.6.2.1</ecNumber>
    </recommendedName>
</protein>
<comment type="catalytic activity">
    <reaction evidence="1">
        <text>ATP-independent breakage of single-stranded DNA, followed by passage and rejoining.</text>
        <dbReference type="EC" id="5.6.2.1"/>
    </reaction>
</comment>
<dbReference type="EMBL" id="OCMU01000003">
    <property type="protein sequence ID" value="SOD22072.1"/>
    <property type="molecule type" value="Genomic_DNA"/>
</dbReference>
<evidence type="ECO:0000256" key="2">
    <source>
        <dbReference type="ARBA" id="ARBA00006645"/>
    </source>
</evidence>
<evidence type="ECO:0000256" key="3">
    <source>
        <dbReference type="ARBA" id="ARBA00012891"/>
    </source>
</evidence>
<evidence type="ECO:0000256" key="5">
    <source>
        <dbReference type="ARBA" id="ARBA00023125"/>
    </source>
</evidence>
<dbReference type="GO" id="GO:0003917">
    <property type="term" value="F:DNA topoisomerase type I (single strand cut, ATP-independent) activity"/>
    <property type="evidence" value="ECO:0007669"/>
    <property type="project" value="UniProtKB-EC"/>
</dbReference>
<dbReference type="EC" id="5.6.2.1" evidence="3"/>
<organism evidence="9 10">
    <name type="scientific">Nitrosomonas ureae</name>
    <dbReference type="NCBI Taxonomy" id="44577"/>
    <lineage>
        <taxon>Bacteria</taxon>
        <taxon>Pseudomonadati</taxon>
        <taxon>Pseudomonadota</taxon>
        <taxon>Betaproteobacteria</taxon>
        <taxon>Nitrosomonadales</taxon>
        <taxon>Nitrosomonadaceae</taxon>
        <taxon>Nitrosomonas</taxon>
    </lineage>
</organism>
<dbReference type="RefSeq" id="WP_097107232.1">
    <property type="nucleotide sequence ID" value="NZ_OCMU01000003.1"/>
</dbReference>
<evidence type="ECO:0000313" key="10">
    <source>
        <dbReference type="Proteomes" id="UP000219335"/>
    </source>
</evidence>
<dbReference type="InterPro" id="IPR049331">
    <property type="entry name" value="Top1B_N_bact"/>
</dbReference>
<evidence type="ECO:0000313" key="9">
    <source>
        <dbReference type="EMBL" id="SOD22072.1"/>
    </source>
</evidence>
<dbReference type="Pfam" id="PF21338">
    <property type="entry name" value="Top1B_N_bact"/>
    <property type="match status" value="1"/>
</dbReference>
<dbReference type="Pfam" id="PF01028">
    <property type="entry name" value="Topoisom_I"/>
    <property type="match status" value="1"/>
</dbReference>
<evidence type="ECO:0000256" key="6">
    <source>
        <dbReference type="ARBA" id="ARBA00023235"/>
    </source>
</evidence>
<dbReference type="SUPFAM" id="SSF55869">
    <property type="entry name" value="DNA topoisomerase I domain"/>
    <property type="match status" value="1"/>
</dbReference>
<dbReference type="Proteomes" id="UP000219335">
    <property type="component" value="Unassembled WGS sequence"/>
</dbReference>
<dbReference type="SUPFAM" id="SSF56349">
    <property type="entry name" value="DNA breaking-rejoining enzymes"/>
    <property type="match status" value="1"/>
</dbReference>
<dbReference type="AlphaFoldDB" id="A0A286AJH3"/>
<evidence type="ECO:0000256" key="1">
    <source>
        <dbReference type="ARBA" id="ARBA00000213"/>
    </source>
</evidence>
<evidence type="ECO:0000256" key="4">
    <source>
        <dbReference type="ARBA" id="ARBA00023029"/>
    </source>
</evidence>
<proteinExistence type="inferred from homology"/>
<dbReference type="InterPro" id="IPR013500">
    <property type="entry name" value="TopoI_cat_euk"/>
</dbReference>
<dbReference type="GO" id="GO:0003677">
    <property type="term" value="F:DNA binding"/>
    <property type="evidence" value="ECO:0007669"/>
    <property type="project" value="UniProtKB-KW"/>
</dbReference>
<feature type="domain" description="DNA topoisomerase IB N-terminal" evidence="8">
    <location>
        <begin position="50"/>
        <end position="95"/>
    </location>
</feature>
<dbReference type="Gene3D" id="1.10.132.120">
    <property type="match status" value="1"/>
</dbReference>
<dbReference type="GO" id="GO:0006265">
    <property type="term" value="P:DNA topological change"/>
    <property type="evidence" value="ECO:0007669"/>
    <property type="project" value="InterPro"/>
</dbReference>
<gene>
    <name evidence="9" type="ORF">SAMN06297164_3336</name>
</gene>
<accession>A0A286AJH3</accession>
<dbReference type="InterPro" id="IPR001631">
    <property type="entry name" value="TopoI"/>
</dbReference>
<evidence type="ECO:0000259" key="7">
    <source>
        <dbReference type="Pfam" id="PF01028"/>
    </source>
</evidence>
<feature type="domain" description="DNA topoisomerase I catalytic core eukaryotic-type" evidence="7">
    <location>
        <begin position="111"/>
        <end position="312"/>
    </location>
</feature>
<dbReference type="InterPro" id="IPR011010">
    <property type="entry name" value="DNA_brk_join_enz"/>
</dbReference>
<name>A0A286AJH3_9PROT</name>
<comment type="similarity">
    <text evidence="2">Belongs to the type IB topoisomerase family.</text>
</comment>
<dbReference type="Gene3D" id="3.30.66.10">
    <property type="entry name" value="DNA topoisomerase I domain"/>
    <property type="match status" value="1"/>
</dbReference>
<keyword evidence="5" id="KW-0238">DNA-binding</keyword>
<evidence type="ECO:0000259" key="8">
    <source>
        <dbReference type="Pfam" id="PF21338"/>
    </source>
</evidence>
<sequence length="364" mass="42346">MPDSEKINIQIKKIKKILQNPQKTALAINLKYVNDKQAGISRLKRKNKFYYYIGSQKIADEVVLERIRKLMIPPAWEKVWICNLDNGHLQVTGIDAKKRKQYKYHPLWNAIRNQTKFYRLHEFGKSLPFIRKQLQKDLLLPGMPLNKVLAAVVCLMEKTSIRVGNSSYEKLYGSFGITTLKDQHVRIDGSKIKFMFKGKKGVVHNISLKSKFLAKIVQRCREIPGKELFQYLDHEGNNKGIDSGMVNNYLKSITGQDFTAKDFRTWSGTIQAIHALKDICGNEDVTSKKKNIIQMLDCVAAHLGNTRSICKKYYIHPVIIDLYENDRLHPYFKFEDQSNQLIKDYQLTYEEMILMNILEKEKLI</sequence>
<dbReference type="InterPro" id="IPR014711">
    <property type="entry name" value="TopoI_cat_a-hlx-sub_euk"/>
</dbReference>
<dbReference type="InterPro" id="IPR035447">
    <property type="entry name" value="DNA_topo_I_N_sf"/>
</dbReference>
<dbReference type="Gene3D" id="3.90.15.10">
    <property type="entry name" value="Topoisomerase I, Chain A, domain 3"/>
    <property type="match status" value="1"/>
</dbReference>